<dbReference type="Pfam" id="PF17773">
    <property type="entry name" value="UPF0176_N"/>
    <property type="match status" value="1"/>
</dbReference>
<evidence type="ECO:0000313" key="2">
    <source>
        <dbReference type="EMBL" id="CAH0366054.1"/>
    </source>
</evidence>
<dbReference type="PROSITE" id="PS50206">
    <property type="entry name" value="RHODANESE_3"/>
    <property type="match status" value="1"/>
</dbReference>
<dbReference type="EMBL" id="CAKKNE010000001">
    <property type="protein sequence ID" value="CAH0366054.1"/>
    <property type="molecule type" value="Genomic_DNA"/>
</dbReference>
<dbReference type="InterPro" id="IPR036873">
    <property type="entry name" value="Rhodanese-like_dom_sf"/>
</dbReference>
<accession>A0A8J2WSZ4</accession>
<dbReference type="SUPFAM" id="SSF52821">
    <property type="entry name" value="Rhodanese/Cell cycle control phosphatase"/>
    <property type="match status" value="1"/>
</dbReference>
<name>A0A8J2WSZ4_9STRA</name>
<dbReference type="SMART" id="SM00450">
    <property type="entry name" value="RHOD"/>
    <property type="match status" value="1"/>
</dbReference>
<dbReference type="PANTHER" id="PTHR43268">
    <property type="entry name" value="THIOSULFATE SULFURTRANSFERASE/RHODANESE-LIKE DOMAIN-CONTAINING PROTEIN 2"/>
    <property type="match status" value="1"/>
</dbReference>
<sequence>MAAAVAAANEVISFYSYTPIADPQAHAAWQRETGAQLALHGRVIVATEGVSGTASGAAAATREYVSKLEAALGIALDVKRAPLDTNAAPFPDFYVKVAAEIVSTGLPCTVDGSARHASPAAFRDAAASGDALILDVRNGFEHDVGHFAGAERAPIRTMQEWKAYVDASDVVGRSRGRPVLMYCTGGVRCEKASAYLRSRGVGDVQQLDGGIHRFLEAFPDGGGVWRGRNFLFDNREAENYKDGASNVVGSCGDCGRRWGAHDGRNVCSVCETLCLVCRDCRETRHEHYCPEHEDLRGAYCWFLDACDAAAIDKQADALRAALDAPRARGSVNRRRSLRKQLDRVATRKAALEAGADIYVGPPRCRSCGSVECEGQCWGFWKKA</sequence>
<dbReference type="Gene3D" id="3.30.70.100">
    <property type="match status" value="1"/>
</dbReference>
<organism evidence="2 3">
    <name type="scientific">Pelagomonas calceolata</name>
    <dbReference type="NCBI Taxonomy" id="35677"/>
    <lineage>
        <taxon>Eukaryota</taxon>
        <taxon>Sar</taxon>
        <taxon>Stramenopiles</taxon>
        <taxon>Ochrophyta</taxon>
        <taxon>Pelagophyceae</taxon>
        <taxon>Pelagomonadales</taxon>
        <taxon>Pelagomonadaceae</taxon>
        <taxon>Pelagomonas</taxon>
    </lineage>
</organism>
<proteinExistence type="predicted"/>
<dbReference type="InterPro" id="IPR040503">
    <property type="entry name" value="TRHO_N"/>
</dbReference>
<dbReference type="OrthoDB" id="25002at2759"/>
<dbReference type="Proteomes" id="UP000789595">
    <property type="component" value="Unassembled WGS sequence"/>
</dbReference>
<dbReference type="Pfam" id="PF00581">
    <property type="entry name" value="Rhodanese"/>
    <property type="match status" value="1"/>
</dbReference>
<evidence type="ECO:0000313" key="3">
    <source>
        <dbReference type="Proteomes" id="UP000789595"/>
    </source>
</evidence>
<dbReference type="InterPro" id="IPR020936">
    <property type="entry name" value="TrhO"/>
</dbReference>
<dbReference type="InterPro" id="IPR022111">
    <property type="entry name" value="Rhodanese_C"/>
</dbReference>
<evidence type="ECO:0000259" key="1">
    <source>
        <dbReference type="PROSITE" id="PS50206"/>
    </source>
</evidence>
<feature type="domain" description="Rhodanese" evidence="1">
    <location>
        <begin position="127"/>
        <end position="223"/>
    </location>
</feature>
<comment type="caution">
    <text evidence="2">The sequence shown here is derived from an EMBL/GenBank/DDBJ whole genome shotgun (WGS) entry which is preliminary data.</text>
</comment>
<reference evidence="2" key="1">
    <citation type="submission" date="2021-11" db="EMBL/GenBank/DDBJ databases">
        <authorList>
            <consortium name="Genoscope - CEA"/>
            <person name="William W."/>
        </authorList>
    </citation>
    <scope>NUCLEOTIDE SEQUENCE</scope>
</reference>
<protein>
    <recommendedName>
        <fullName evidence="1">Rhodanese domain-containing protein</fullName>
    </recommendedName>
</protein>
<dbReference type="Pfam" id="PF12368">
    <property type="entry name" value="Rhodanese_C"/>
    <property type="match status" value="1"/>
</dbReference>
<dbReference type="InterPro" id="IPR001763">
    <property type="entry name" value="Rhodanese-like_dom"/>
</dbReference>
<gene>
    <name evidence="2" type="ORF">PECAL_1P25240</name>
</gene>
<keyword evidence="3" id="KW-1185">Reference proteome</keyword>
<dbReference type="AlphaFoldDB" id="A0A8J2WSZ4"/>
<dbReference type="Gene3D" id="3.40.250.10">
    <property type="entry name" value="Rhodanese-like domain"/>
    <property type="match status" value="1"/>
</dbReference>
<dbReference type="PANTHER" id="PTHR43268:SF6">
    <property type="entry name" value="THIOSULFATE SULFURTRANSFERASE_RHODANESE-LIKE DOMAIN-CONTAINING PROTEIN 2"/>
    <property type="match status" value="1"/>
</dbReference>